<evidence type="ECO:0000313" key="4">
    <source>
        <dbReference type="Proteomes" id="UP001224838"/>
    </source>
</evidence>
<protein>
    <submittedName>
        <fullName evidence="3">Alpha/beta hydrolase</fullName>
    </submittedName>
</protein>
<proteinExistence type="predicted"/>
<dbReference type="InterPro" id="IPR029058">
    <property type="entry name" value="AB_hydrolase_fold"/>
</dbReference>
<evidence type="ECO:0000259" key="2">
    <source>
        <dbReference type="Pfam" id="PF00561"/>
    </source>
</evidence>
<dbReference type="Proteomes" id="UP001224838">
    <property type="component" value="Chromosome"/>
</dbReference>
<keyword evidence="1 3" id="KW-0378">Hydrolase</keyword>
<keyword evidence="4" id="KW-1185">Reference proteome</keyword>
<dbReference type="InterPro" id="IPR000073">
    <property type="entry name" value="AB_hydrolase_1"/>
</dbReference>
<dbReference type="Pfam" id="PF00561">
    <property type="entry name" value="Abhydrolase_1"/>
    <property type="match status" value="1"/>
</dbReference>
<gene>
    <name evidence="3" type="ORF">PSH92_02365</name>
</gene>
<dbReference type="GO" id="GO:0016787">
    <property type="term" value="F:hydrolase activity"/>
    <property type="evidence" value="ECO:0007669"/>
    <property type="project" value="UniProtKB-KW"/>
</dbReference>
<dbReference type="PRINTS" id="PR00412">
    <property type="entry name" value="EPOXHYDRLASE"/>
</dbReference>
<sequence>MDKKLINTIAWSGRPPMSLKQHDTLPSTEPNSVVVDGATFTHAYVSVNGIRLHYLMGGDGKQPVLLVHGFPGSWRSWEPLMGALVHAGFTPIVPDYRGAGETDISVGGYDKKSMAHDLHELVTLLNIKQVDIIGHDIGLIIAYAYGALYPAETGRIVLMDGFIPGIPGWEIAYNGDAAAGITSKWHFRFFGKAALTLIQGHEKTYLDMFFDDFVLARNAKVSNAVRQALVQDYSRPGRMEAAFKLYSAWVEQDAHDNLEFSKNKLTVPLLTIGGDHSRGKTLAEQALHIATQPHSLTLVDTGHWVLEEQTQATREAILAFFTITQ</sequence>
<organism evidence="3 4">
    <name type="scientific">Pseudomonas beijingensis</name>
    <dbReference type="NCBI Taxonomy" id="2954101"/>
    <lineage>
        <taxon>Bacteria</taxon>
        <taxon>Pseudomonadati</taxon>
        <taxon>Pseudomonadota</taxon>
        <taxon>Gammaproteobacteria</taxon>
        <taxon>Pseudomonadales</taxon>
        <taxon>Pseudomonadaceae</taxon>
        <taxon>Pseudomonas</taxon>
    </lineage>
</organism>
<dbReference type="EMBL" id="CP117451">
    <property type="protein sequence ID" value="WLH01736.1"/>
    <property type="molecule type" value="Genomic_DNA"/>
</dbReference>
<name>A0ABY9FDY9_9PSED</name>
<feature type="domain" description="AB hydrolase-1" evidence="2">
    <location>
        <begin position="63"/>
        <end position="308"/>
    </location>
</feature>
<accession>A0ABY9FDY9</accession>
<evidence type="ECO:0000313" key="3">
    <source>
        <dbReference type="EMBL" id="WLH01736.1"/>
    </source>
</evidence>
<evidence type="ECO:0000256" key="1">
    <source>
        <dbReference type="ARBA" id="ARBA00022801"/>
    </source>
</evidence>
<dbReference type="InterPro" id="IPR000639">
    <property type="entry name" value="Epox_hydrolase-like"/>
</dbReference>
<dbReference type="PANTHER" id="PTHR43329">
    <property type="entry name" value="EPOXIDE HYDROLASE"/>
    <property type="match status" value="1"/>
</dbReference>
<dbReference type="Gene3D" id="3.40.50.1820">
    <property type="entry name" value="alpha/beta hydrolase"/>
    <property type="match status" value="1"/>
</dbReference>
<reference evidence="3 4" key="1">
    <citation type="submission" date="2023-02" db="EMBL/GenBank/DDBJ databases">
        <title>Evolution of Hrp T3SS in non-pathogenic Pseudomonas fluorescens.</title>
        <authorList>
            <person name="Liao K."/>
            <person name="Wei H."/>
            <person name="Gu Y."/>
        </authorList>
    </citation>
    <scope>NUCLEOTIDE SEQUENCE [LARGE SCALE GENOMIC DNA]</scope>
    <source>
        <strain evidence="3 4">FP2034</strain>
    </source>
</reference>
<dbReference type="RefSeq" id="WP_305469378.1">
    <property type="nucleotide sequence ID" value="NZ_CP117451.1"/>
</dbReference>
<dbReference type="SUPFAM" id="SSF53474">
    <property type="entry name" value="alpha/beta-Hydrolases"/>
    <property type="match status" value="1"/>
</dbReference>